<dbReference type="OrthoDB" id="9775455at2"/>
<evidence type="ECO:0000256" key="2">
    <source>
        <dbReference type="ARBA" id="ARBA00006980"/>
    </source>
</evidence>
<protein>
    <submittedName>
        <fullName evidence="15">General secretion pathway protein D</fullName>
    </submittedName>
</protein>
<dbReference type="InterPro" id="IPR013356">
    <property type="entry name" value="T2SS_GspD"/>
</dbReference>
<dbReference type="GO" id="GO:0015628">
    <property type="term" value="P:protein secretion by the type II secretion system"/>
    <property type="evidence" value="ECO:0007669"/>
    <property type="project" value="InterPro"/>
</dbReference>
<dbReference type="Proteomes" id="UP000032679">
    <property type="component" value="Unassembled WGS sequence"/>
</dbReference>
<evidence type="ECO:0000256" key="11">
    <source>
        <dbReference type="SAM" id="MobiDB-lite"/>
    </source>
</evidence>
<evidence type="ECO:0000256" key="4">
    <source>
        <dbReference type="ARBA" id="ARBA00022452"/>
    </source>
</evidence>
<dbReference type="GO" id="GO:0009279">
    <property type="term" value="C:cell outer membrane"/>
    <property type="evidence" value="ECO:0007669"/>
    <property type="project" value="UniProtKB-SubCell"/>
</dbReference>
<dbReference type="InterPro" id="IPR001775">
    <property type="entry name" value="GspD/PilQ"/>
</dbReference>
<comment type="subcellular location">
    <subcellularLocation>
        <location evidence="1 10">Cell outer membrane</location>
    </subcellularLocation>
</comment>
<evidence type="ECO:0000259" key="13">
    <source>
        <dbReference type="Pfam" id="PF03958"/>
    </source>
</evidence>
<dbReference type="PANTHER" id="PTHR30332:SF25">
    <property type="entry name" value="SECRETIN XPSD"/>
    <property type="match status" value="1"/>
</dbReference>
<evidence type="ECO:0000256" key="7">
    <source>
        <dbReference type="ARBA" id="ARBA00022927"/>
    </source>
</evidence>
<sequence length="762" mass="78604">MSDRDRTRSAAALLAMLCLAGCAERPEPLPAPLPGPDRTGAAQPRIDSRLPQNRGPTGLLSYGTGASGTGALTAQGGGDITLNFAGTDIRTVVNQILGDTLHVNYVIDPNVQGTATLRTTTPLRRDQLLPTLRSLLAGSGAALIEESGLYHIVAANGGGIGTGVGANSGSTAVPLHYASAVELAQVLKPFQPPGGQINADPGSNAIVVSGDPATRASLIDLVHAFDVDALAGQSYALLPTSTGSAQELAQALEKALGAGQGGPRASEIQIAPMARIDSVMVIAHNPALLAQARRLFTLIEAGRRATVRSWTVYYLQNNRSNDVAYVLQQAFTPDHVTAQPTQDHATSNSSFGNSGQSFGSFGQSNMSGGSLSGLGGGSSSTGSQGFGSFGQSGTGNQTGGNGNGNNAGSADSVANNPLLSGMGGGEQNGRTDTIRIIPDKQNNAILVYATANEIGAISAMLHKIDIMPLQVRIDATIAEVTLNDTLKYGTQFFFKSGGVNGILSGATQTLSTGSLATAALNTTFPGFVIGGLSGGGAPFVINALQDITKVQVLSSPQLMVTDNQPASLMVGNLVPYLTGSTTSAVTSDSTITNQVSYQPTGVILQITPRISNGDMVTLDISQQVSAVLAQSSSTSGSTINSPTFSERQVTSRVTIADGQTVGLAGLITDNASRDNSGIPWLKNIPVLGFLAGTQSNSRTRTELLVLITPHVMHSQIEAHNLTEDLRDHLSHAATLPDELNHMPLTGSPDPQHRFLNGIGLRD</sequence>
<name>A0A0D6MQE3_9PROT</name>
<evidence type="ECO:0000256" key="9">
    <source>
        <dbReference type="ARBA" id="ARBA00023237"/>
    </source>
</evidence>
<dbReference type="Gene3D" id="3.55.50.30">
    <property type="match status" value="1"/>
</dbReference>
<dbReference type="AlphaFoldDB" id="A0A0D6MQE3"/>
<feature type="domain" description="NolW-like" evidence="13">
    <location>
        <begin position="172"/>
        <end position="228"/>
    </location>
</feature>
<dbReference type="Pfam" id="PF21305">
    <property type="entry name" value="type_II_gspD_N0"/>
    <property type="match status" value="1"/>
</dbReference>
<evidence type="ECO:0000256" key="5">
    <source>
        <dbReference type="ARBA" id="ARBA00022692"/>
    </source>
</evidence>
<keyword evidence="9" id="KW-0998">Cell outer membrane</keyword>
<dbReference type="InterPro" id="IPR004846">
    <property type="entry name" value="T2SS/T3SS_dom"/>
</dbReference>
<keyword evidence="5" id="KW-0812">Transmembrane</keyword>
<evidence type="ECO:0000313" key="16">
    <source>
        <dbReference type="Proteomes" id="UP000032679"/>
    </source>
</evidence>
<keyword evidence="7" id="KW-0653">Protein transport</keyword>
<dbReference type="Pfam" id="PF00263">
    <property type="entry name" value="Secretin"/>
    <property type="match status" value="1"/>
</dbReference>
<feature type="domain" description="NolW-like" evidence="13">
    <location>
        <begin position="312"/>
        <end position="469"/>
    </location>
</feature>
<evidence type="ECO:0000256" key="8">
    <source>
        <dbReference type="ARBA" id="ARBA00023136"/>
    </source>
</evidence>
<feature type="region of interest" description="Disordered" evidence="11">
    <location>
        <begin position="337"/>
        <end position="431"/>
    </location>
</feature>
<dbReference type="Gene3D" id="3.30.1370.120">
    <property type="match status" value="2"/>
</dbReference>
<dbReference type="InterPro" id="IPR050810">
    <property type="entry name" value="Bact_Secretion_Sys_Channel"/>
</dbReference>
<proteinExistence type="inferred from homology"/>
<comment type="caution">
    <text evidence="15">The sequence shown here is derived from an EMBL/GenBank/DDBJ whole genome shotgun (WGS) entry which is preliminary data.</text>
</comment>
<accession>A0A0D6MQE3</accession>
<keyword evidence="6" id="KW-0732">Signal</keyword>
<feature type="domain" description="Type II/III secretion system secretin-like" evidence="12">
    <location>
        <begin position="543"/>
        <end position="712"/>
    </location>
</feature>
<dbReference type="RefSeq" id="WP_158507610.1">
    <property type="nucleotide sequence ID" value="NZ_BALE01000055.1"/>
</dbReference>
<evidence type="ECO:0000259" key="12">
    <source>
        <dbReference type="Pfam" id="PF00263"/>
    </source>
</evidence>
<dbReference type="GO" id="GO:0015627">
    <property type="term" value="C:type II protein secretion system complex"/>
    <property type="evidence" value="ECO:0007669"/>
    <property type="project" value="InterPro"/>
</dbReference>
<evidence type="ECO:0000256" key="6">
    <source>
        <dbReference type="ARBA" id="ARBA00022729"/>
    </source>
</evidence>
<evidence type="ECO:0000256" key="1">
    <source>
        <dbReference type="ARBA" id="ARBA00004442"/>
    </source>
</evidence>
<keyword evidence="16" id="KW-1185">Reference proteome</keyword>
<dbReference type="NCBIfam" id="TIGR02517">
    <property type="entry name" value="type_II_gspD"/>
    <property type="match status" value="1"/>
</dbReference>
<feature type="compositionally biased region" description="Gly residues" evidence="11">
    <location>
        <begin position="370"/>
        <end position="405"/>
    </location>
</feature>
<keyword evidence="4" id="KW-1134">Transmembrane beta strand</keyword>
<feature type="domain" description="GspD-like N0" evidence="14">
    <location>
        <begin position="82"/>
        <end position="152"/>
    </location>
</feature>
<reference evidence="15 16" key="1">
    <citation type="submission" date="2012-10" db="EMBL/GenBank/DDBJ databases">
        <title>Genome sequencing of Tanticharoenia sakaeratensis NBRC 103193.</title>
        <authorList>
            <person name="Azuma Y."/>
            <person name="Hadano H."/>
            <person name="Hirakawa H."/>
            <person name="Matsushita K."/>
        </authorList>
    </citation>
    <scope>NUCLEOTIDE SEQUENCE [LARGE SCALE GENOMIC DNA]</scope>
    <source>
        <strain evidence="15 16">NBRC 103193</strain>
    </source>
</reference>
<evidence type="ECO:0000256" key="3">
    <source>
        <dbReference type="ARBA" id="ARBA00022448"/>
    </source>
</evidence>
<comment type="similarity">
    <text evidence="2">Belongs to the bacterial secretin family. GSP D subfamily.</text>
</comment>
<dbReference type="PRINTS" id="PR00811">
    <property type="entry name" value="BCTERIALGSPD"/>
</dbReference>
<feature type="region of interest" description="Disordered" evidence="11">
    <location>
        <begin position="28"/>
        <end position="55"/>
    </location>
</feature>
<feature type="compositionally biased region" description="Low complexity" evidence="11">
    <location>
        <begin position="347"/>
        <end position="369"/>
    </location>
</feature>
<evidence type="ECO:0000313" key="15">
    <source>
        <dbReference type="EMBL" id="GAN55676.1"/>
    </source>
</evidence>
<feature type="region of interest" description="Disordered" evidence="11">
    <location>
        <begin position="738"/>
        <end position="762"/>
    </location>
</feature>
<dbReference type="InterPro" id="IPR038591">
    <property type="entry name" value="NolW-like_sf"/>
</dbReference>
<dbReference type="EMBL" id="BALE01000055">
    <property type="protein sequence ID" value="GAN55676.1"/>
    <property type="molecule type" value="Genomic_DNA"/>
</dbReference>
<dbReference type="InterPro" id="IPR049371">
    <property type="entry name" value="GspD-like_N0"/>
</dbReference>
<dbReference type="Pfam" id="PF03958">
    <property type="entry name" value="Secretin_N"/>
    <property type="match status" value="2"/>
</dbReference>
<keyword evidence="8" id="KW-0472">Membrane</keyword>
<gene>
    <name evidence="15" type="ORF">Tasa_055_007</name>
</gene>
<keyword evidence="3 10" id="KW-0813">Transport</keyword>
<evidence type="ECO:0000259" key="14">
    <source>
        <dbReference type="Pfam" id="PF21305"/>
    </source>
</evidence>
<evidence type="ECO:0000256" key="10">
    <source>
        <dbReference type="RuleBase" id="RU004004"/>
    </source>
</evidence>
<dbReference type="STRING" id="1231623.Tasa_055_007"/>
<organism evidence="15 16">
    <name type="scientific">Tanticharoenia sakaeratensis NBRC 103193</name>
    <dbReference type="NCBI Taxonomy" id="1231623"/>
    <lineage>
        <taxon>Bacteria</taxon>
        <taxon>Pseudomonadati</taxon>
        <taxon>Pseudomonadota</taxon>
        <taxon>Alphaproteobacteria</taxon>
        <taxon>Acetobacterales</taxon>
        <taxon>Acetobacteraceae</taxon>
        <taxon>Tanticharoenia</taxon>
    </lineage>
</organism>
<dbReference type="PANTHER" id="PTHR30332">
    <property type="entry name" value="PROBABLE GENERAL SECRETION PATHWAY PROTEIN D"/>
    <property type="match status" value="1"/>
</dbReference>
<dbReference type="InterPro" id="IPR005644">
    <property type="entry name" value="NolW-like"/>
</dbReference>